<keyword evidence="2" id="KW-1185">Reference proteome</keyword>
<protein>
    <submittedName>
        <fullName evidence="1">Uncharacterized protein</fullName>
    </submittedName>
</protein>
<dbReference type="RefSeq" id="WP_140505035.1">
    <property type="nucleotide sequence ID" value="NZ_RCZH01000004.1"/>
</dbReference>
<organism evidence="1 2">
    <name type="scientific">Flavobacterium pectinovorum</name>
    <dbReference type="NCBI Taxonomy" id="29533"/>
    <lineage>
        <taxon>Bacteria</taxon>
        <taxon>Pseudomonadati</taxon>
        <taxon>Bacteroidota</taxon>
        <taxon>Flavobacteriia</taxon>
        <taxon>Flavobacteriales</taxon>
        <taxon>Flavobacteriaceae</taxon>
        <taxon>Flavobacterium</taxon>
    </lineage>
</organism>
<sequence>MAIETLKTIKSWFKTGLKPTQAQFWSTWDSFRHKSEKVPVEDIEGIENLLTGDKIIPSGQFLIFKVYPNTADELEIGDSVIGYCEGNFLAEATYYGGDTSLMSSFTKPNNLVGRIISFVNNHVLTYELNGEVLQRSYSCGAYNGIVLMYKKPGMTEFSSVSPTGSYPELWISWLELTPGTIIKFRDTIGSLSDSKEFIV</sequence>
<dbReference type="Proteomes" id="UP000319700">
    <property type="component" value="Unassembled WGS sequence"/>
</dbReference>
<gene>
    <name evidence="1" type="ORF">EAH81_06495</name>
</gene>
<name>A0A502EWN6_9FLAO</name>
<comment type="caution">
    <text evidence="1">The sequence shown here is derived from an EMBL/GenBank/DDBJ whole genome shotgun (WGS) entry which is preliminary data.</text>
</comment>
<dbReference type="OrthoDB" id="6315383at2"/>
<evidence type="ECO:0000313" key="1">
    <source>
        <dbReference type="EMBL" id="TPG41967.1"/>
    </source>
</evidence>
<proteinExistence type="predicted"/>
<dbReference type="AlphaFoldDB" id="A0A502EWN6"/>
<accession>A0A502EWN6</accession>
<reference evidence="1 2" key="1">
    <citation type="journal article" date="2019" name="Environ. Microbiol.">
        <title>Species interactions and distinct microbial communities in high Arctic permafrost affected cryosols are associated with the CH4 and CO2 gas fluxes.</title>
        <authorList>
            <person name="Altshuler I."/>
            <person name="Hamel J."/>
            <person name="Turney S."/>
            <person name="Magnuson E."/>
            <person name="Levesque R."/>
            <person name="Greer C."/>
            <person name="Whyte L.G."/>
        </authorList>
    </citation>
    <scope>NUCLEOTIDE SEQUENCE [LARGE SCALE GENOMIC DNA]</scope>
    <source>
        <strain evidence="1 2">42</strain>
    </source>
</reference>
<dbReference type="EMBL" id="RCZH01000004">
    <property type="protein sequence ID" value="TPG41967.1"/>
    <property type="molecule type" value="Genomic_DNA"/>
</dbReference>
<evidence type="ECO:0000313" key="2">
    <source>
        <dbReference type="Proteomes" id="UP000319700"/>
    </source>
</evidence>